<evidence type="ECO:0000313" key="3">
    <source>
        <dbReference type="Proteomes" id="UP001140293"/>
    </source>
</evidence>
<protein>
    <submittedName>
        <fullName evidence="2">Uncharacterized protein</fullName>
    </submittedName>
</protein>
<reference evidence="2" key="2">
    <citation type="journal article" date="2022" name="BMC Genomics">
        <title>Comparative genome analysis of mycobacteria focusing on tRNA and non-coding RNA.</title>
        <authorList>
            <person name="Behra P.R.K."/>
            <person name="Pettersson B.M.F."/>
            <person name="Ramesh M."/>
            <person name="Das S."/>
            <person name="Dasgupta S."/>
            <person name="Kirsebom L.A."/>
        </authorList>
    </citation>
    <scope>NUCLEOTIDE SEQUENCE</scope>
    <source>
        <strain evidence="2">DSM 44615</strain>
    </source>
</reference>
<dbReference type="EMBL" id="JACKSJ010000186">
    <property type="protein sequence ID" value="MCV7172504.1"/>
    <property type="molecule type" value="Genomic_DNA"/>
</dbReference>
<organism evidence="2 3">
    <name type="scientific">[Mycobacterium] manitobense</name>
    <dbReference type="NCBI Taxonomy" id="190147"/>
    <lineage>
        <taxon>Bacteria</taxon>
        <taxon>Bacillati</taxon>
        <taxon>Actinomycetota</taxon>
        <taxon>Actinomycetes</taxon>
        <taxon>Mycobacteriales</taxon>
        <taxon>Mycobacteriaceae</taxon>
        <taxon>Mycolicibacterium</taxon>
    </lineage>
</organism>
<name>A0A9X2YSN0_9MYCO</name>
<evidence type="ECO:0000256" key="1">
    <source>
        <dbReference type="SAM" id="SignalP"/>
    </source>
</evidence>
<dbReference type="AlphaFoldDB" id="A0A9X2YSN0"/>
<gene>
    <name evidence="2" type="ORF">H7I41_21540</name>
</gene>
<feature type="chain" id="PRO_5040840144" evidence="1">
    <location>
        <begin position="32"/>
        <end position="95"/>
    </location>
</feature>
<comment type="caution">
    <text evidence="2">The sequence shown here is derived from an EMBL/GenBank/DDBJ whole genome shotgun (WGS) entry which is preliminary data.</text>
</comment>
<proteinExistence type="predicted"/>
<accession>A0A9X2YSN0</accession>
<dbReference type="Proteomes" id="UP001140293">
    <property type="component" value="Unassembled WGS sequence"/>
</dbReference>
<keyword evidence="1" id="KW-0732">Signal</keyword>
<sequence>MQKFKRIAVTSIAAGAMGVTALGLGAGLAQAEHDDYWVPVPGIPHVDFKAPPGHIGQVTGIPPGQFKKLPGPFNGVPPGHWDDVRLPHYPGYFGR</sequence>
<dbReference type="RefSeq" id="WP_264014681.1">
    <property type="nucleotide sequence ID" value="NZ_JACKSJ010000186.1"/>
</dbReference>
<reference evidence="2" key="1">
    <citation type="submission" date="2020-07" db="EMBL/GenBank/DDBJ databases">
        <authorList>
            <person name="Pettersson B.M.F."/>
            <person name="Behra P.R.K."/>
            <person name="Ramesh M."/>
            <person name="Das S."/>
            <person name="Dasgupta S."/>
            <person name="Kirsebom L.A."/>
        </authorList>
    </citation>
    <scope>NUCLEOTIDE SEQUENCE</scope>
    <source>
        <strain evidence="2">DSM 44615</strain>
    </source>
</reference>
<evidence type="ECO:0000313" key="2">
    <source>
        <dbReference type="EMBL" id="MCV7172504.1"/>
    </source>
</evidence>
<keyword evidence="3" id="KW-1185">Reference proteome</keyword>
<feature type="signal peptide" evidence="1">
    <location>
        <begin position="1"/>
        <end position="31"/>
    </location>
</feature>